<comment type="caution">
    <text evidence="2">The sequence shown here is derived from an EMBL/GenBank/DDBJ whole genome shotgun (WGS) entry which is preliminary data.</text>
</comment>
<accession>A0A317ZPS7</accession>
<dbReference type="GO" id="GO:0008168">
    <property type="term" value="F:methyltransferase activity"/>
    <property type="evidence" value="ECO:0007669"/>
    <property type="project" value="UniProtKB-KW"/>
</dbReference>
<keyword evidence="2" id="KW-0808">Transferase</keyword>
<dbReference type="OrthoDB" id="3267550at2"/>
<keyword evidence="2" id="KW-0489">Methyltransferase</keyword>
<dbReference type="EMBL" id="QHLY01000012">
    <property type="protein sequence ID" value="PXA68501.1"/>
    <property type="molecule type" value="Genomic_DNA"/>
</dbReference>
<dbReference type="GO" id="GO:0032259">
    <property type="term" value="P:methylation"/>
    <property type="evidence" value="ECO:0007669"/>
    <property type="project" value="UniProtKB-KW"/>
</dbReference>
<proteinExistence type="predicted"/>
<feature type="region of interest" description="Disordered" evidence="1">
    <location>
        <begin position="146"/>
        <end position="184"/>
    </location>
</feature>
<name>A0A317ZPS7_9MICO</name>
<organism evidence="2 3">
    <name type="scientific">Cryobacterium arcticum</name>
    <dbReference type="NCBI Taxonomy" id="670052"/>
    <lineage>
        <taxon>Bacteria</taxon>
        <taxon>Bacillati</taxon>
        <taxon>Actinomycetota</taxon>
        <taxon>Actinomycetes</taxon>
        <taxon>Micrococcales</taxon>
        <taxon>Microbacteriaceae</taxon>
        <taxon>Cryobacterium</taxon>
    </lineage>
</organism>
<gene>
    <name evidence="2" type="ORF">CTB96_18085</name>
</gene>
<keyword evidence="3" id="KW-1185">Reference proteome</keyword>
<protein>
    <submittedName>
        <fullName evidence="2">DNA modification methylase</fullName>
    </submittedName>
</protein>
<dbReference type="RefSeq" id="WP_110128167.1">
    <property type="nucleotide sequence ID" value="NZ_QHLY01000012.1"/>
</dbReference>
<evidence type="ECO:0000313" key="3">
    <source>
        <dbReference type="Proteomes" id="UP000246722"/>
    </source>
</evidence>
<feature type="compositionally biased region" description="Low complexity" evidence="1">
    <location>
        <begin position="160"/>
        <end position="184"/>
    </location>
</feature>
<evidence type="ECO:0000313" key="2">
    <source>
        <dbReference type="EMBL" id="PXA68501.1"/>
    </source>
</evidence>
<reference evidence="2 3" key="1">
    <citation type="submission" date="2018-05" db="EMBL/GenBank/DDBJ databases">
        <title>Genetic diversity of glacier-inhabiting Cryobacterium bacteria in China and description of Cryobacterium mengkeensis sp. nov. and Arthrobacter glacialis sp. nov.</title>
        <authorList>
            <person name="Liu Q."/>
            <person name="Xin Y.-H."/>
        </authorList>
    </citation>
    <scope>NUCLEOTIDE SEQUENCE [LARGE SCALE GENOMIC DNA]</scope>
    <source>
        <strain evidence="2 3">SK-1</strain>
    </source>
</reference>
<sequence>MATVVVAAGILLGTSGCNLFAPQATTIHYDASDGVSGNVGNLAVRNAMLITADGENANLVVHVVNNGDDDIDLLVQYEGVDEKVSKSIQVEANSTTEIGLPGGQSVGVESLNASAGSLFPVFFQYGDLTGIELLVPVLDGTLNEYSTLVPTPSPTPTPQPAETETPATEAPAEPTATPEATTAP</sequence>
<dbReference type="AlphaFoldDB" id="A0A317ZPS7"/>
<dbReference type="Proteomes" id="UP000246722">
    <property type="component" value="Unassembled WGS sequence"/>
</dbReference>
<evidence type="ECO:0000256" key="1">
    <source>
        <dbReference type="SAM" id="MobiDB-lite"/>
    </source>
</evidence>